<comment type="caution">
    <text evidence="3">The sequence shown here is derived from an EMBL/GenBank/DDBJ whole genome shotgun (WGS) entry which is preliminary data.</text>
</comment>
<dbReference type="SUPFAM" id="SSF52540">
    <property type="entry name" value="P-loop containing nucleoside triphosphate hydrolases"/>
    <property type="match status" value="1"/>
</dbReference>
<gene>
    <name evidence="3" type="ORF">AKG39_18980</name>
</gene>
<keyword evidence="4" id="KW-1185">Reference proteome</keyword>
<evidence type="ECO:0000259" key="1">
    <source>
        <dbReference type="Pfam" id="PF13175"/>
    </source>
</evidence>
<dbReference type="PANTHER" id="PTHR43581:SF2">
    <property type="entry name" value="EXCINUCLEASE ATPASE SUBUNIT"/>
    <property type="match status" value="1"/>
</dbReference>
<dbReference type="InterPro" id="IPR034139">
    <property type="entry name" value="TOPRIM_OLD"/>
</dbReference>
<dbReference type="EMBL" id="LGYO01000079">
    <property type="protein sequence ID" value="KNZ40186.1"/>
    <property type="molecule type" value="Genomic_DNA"/>
</dbReference>
<accession>A0A0L6TV86</accession>
<name>A0A0L6TV86_9FIRM</name>
<protein>
    <submittedName>
        <fullName evidence="3">Uncharacterized protein</fullName>
    </submittedName>
</protein>
<dbReference type="InterPro" id="IPR051396">
    <property type="entry name" value="Bact_Antivir_Def_Nuclease"/>
</dbReference>
<sequence>MKIKTIHISNYRKFDNVKLNMEDNITVIAGANNSGKTSLVELFNSIFNNTRSKLCCDDFSIIECQKWSNSIYPIVYSAFTTGKPKEDVITDICKEVLSVTKSEEVALMPPIEVKIQVDYNGNEDDIRHFADYIMEFEPNNTSFYFIYRYALNVELFRKTLDNEYEKFLTRFIKLTRDENKEIDAIRIIKEMLVLLYANSCEETANFSDKAYKNIVAMDMSSFKSLFNYHNIMAGRNLDDESSDRTKILSKNMIDIASQEDDWKDLIKNLPDQIIQPIQDAKIQEKVRIASLDTLSETMEAISITNGGHAGNIVIDMNVTEEAVHSLLKSITCAKYQADDHYLSESSQGLGYSNLIYIHLQLEKFRKTIDPLIVNFFVIEEPEAHMHPQMQNVFSQYLINYYNREKGIQGVLTTHSHEVVRTASISQLRVLRQVSPFKCNTYDLREFQNSIASNKELLDFYDWFYTINFPDIIFADKIIMYEGDTERMLIKYILRSKEFELLRSQYVSFVQVGGAYAYNYKPIIEFLGIKSVLITDLDYDKDSSNIADVLISGTTNTTINKFSEIILDNPAPTVQVLYDWKEKSPLIVVGCICLAFQGKRDYYSRTLEEAMLARHYGVTALDVKLKKEWIEKRNKDKLKFVIPREGDECSIRTIVLHTSNRKTDFMYSVILNNLVDSMLPAYIKEALLWLTA</sequence>
<proteinExistence type="predicted"/>
<reference evidence="4" key="1">
    <citation type="submission" date="2015-07" db="EMBL/GenBank/DDBJ databases">
        <title>Draft genome sequence of Acetobacterium bakii DSM 8293, a potential psychrophilic chemical producer through syngas fermentation.</title>
        <authorList>
            <person name="Song Y."/>
            <person name="Hwang S."/>
            <person name="Cho B.-K."/>
        </authorList>
    </citation>
    <scope>NUCLEOTIDE SEQUENCE [LARGE SCALE GENOMIC DNA]</scope>
    <source>
        <strain evidence="4">DSM 8239</strain>
    </source>
</reference>
<dbReference type="STRING" id="52689.AKG39_18980"/>
<organism evidence="3 4">
    <name type="scientific">Acetobacterium bakii</name>
    <dbReference type="NCBI Taxonomy" id="52689"/>
    <lineage>
        <taxon>Bacteria</taxon>
        <taxon>Bacillati</taxon>
        <taxon>Bacillota</taxon>
        <taxon>Clostridia</taxon>
        <taxon>Eubacteriales</taxon>
        <taxon>Eubacteriaceae</taxon>
        <taxon>Acetobacterium</taxon>
    </lineage>
</organism>
<dbReference type="PANTHER" id="PTHR43581">
    <property type="entry name" value="ATP/GTP PHOSPHATASE"/>
    <property type="match status" value="1"/>
</dbReference>
<dbReference type="PATRIC" id="fig|52689.4.peg.3984"/>
<evidence type="ECO:0000313" key="3">
    <source>
        <dbReference type="EMBL" id="KNZ40186.1"/>
    </source>
</evidence>
<dbReference type="AlphaFoldDB" id="A0A0L6TV86"/>
<dbReference type="Pfam" id="PF20469">
    <property type="entry name" value="OLD-like_TOPRIM"/>
    <property type="match status" value="1"/>
</dbReference>
<dbReference type="Gene3D" id="3.40.50.300">
    <property type="entry name" value="P-loop containing nucleotide triphosphate hydrolases"/>
    <property type="match status" value="1"/>
</dbReference>
<evidence type="ECO:0000313" key="4">
    <source>
        <dbReference type="Proteomes" id="UP000036873"/>
    </source>
</evidence>
<dbReference type="RefSeq" id="WP_050741978.1">
    <property type="nucleotide sequence ID" value="NZ_LGYO01000079.1"/>
</dbReference>
<dbReference type="CDD" id="cd01026">
    <property type="entry name" value="TOPRIM_OLD"/>
    <property type="match status" value="1"/>
</dbReference>
<dbReference type="Pfam" id="PF13175">
    <property type="entry name" value="AAA_15"/>
    <property type="match status" value="1"/>
</dbReference>
<evidence type="ECO:0000259" key="2">
    <source>
        <dbReference type="Pfam" id="PF20469"/>
    </source>
</evidence>
<dbReference type="OrthoDB" id="308933at2"/>
<dbReference type="InterPro" id="IPR041685">
    <property type="entry name" value="AAA_GajA/Old/RecF-like"/>
</dbReference>
<feature type="domain" description="OLD protein-like TOPRIM" evidence="2">
    <location>
        <begin position="472"/>
        <end position="537"/>
    </location>
</feature>
<dbReference type="Proteomes" id="UP000036873">
    <property type="component" value="Unassembled WGS sequence"/>
</dbReference>
<dbReference type="InterPro" id="IPR027417">
    <property type="entry name" value="P-loop_NTPase"/>
</dbReference>
<feature type="domain" description="Endonuclease GajA/Old nuclease/RecF-like AAA" evidence="1">
    <location>
        <begin position="1"/>
        <end position="419"/>
    </location>
</feature>